<evidence type="ECO:0000313" key="6">
    <source>
        <dbReference type="Proteomes" id="UP000017746"/>
    </source>
</evidence>
<evidence type="ECO:0000259" key="4">
    <source>
        <dbReference type="Pfam" id="PF13649"/>
    </source>
</evidence>
<evidence type="ECO:0000256" key="3">
    <source>
        <dbReference type="ARBA" id="ARBA00022691"/>
    </source>
</evidence>
<dbReference type="EMBL" id="CP006272">
    <property type="protein sequence ID" value="AGZ42518.1"/>
    <property type="molecule type" value="Genomic_DNA"/>
</dbReference>
<protein>
    <submittedName>
        <fullName evidence="5">Methyltransferase type 12</fullName>
    </submittedName>
</protein>
<evidence type="ECO:0000256" key="2">
    <source>
        <dbReference type="ARBA" id="ARBA00022679"/>
    </source>
</evidence>
<dbReference type="PROSITE" id="PS51585">
    <property type="entry name" value="SAM_MT_TPMT"/>
    <property type="match status" value="1"/>
</dbReference>
<dbReference type="GO" id="GO:0008757">
    <property type="term" value="F:S-adenosylmethionine-dependent methyltransferase activity"/>
    <property type="evidence" value="ECO:0007669"/>
    <property type="project" value="InterPro"/>
</dbReference>
<keyword evidence="1 5" id="KW-0489">Methyltransferase</keyword>
<dbReference type="HOGENOM" id="CLU_105064_0_0_11"/>
<feature type="domain" description="Methyltransferase" evidence="4">
    <location>
        <begin position="64"/>
        <end position="156"/>
    </location>
</feature>
<evidence type="ECO:0000313" key="5">
    <source>
        <dbReference type="EMBL" id="AGZ42518.1"/>
    </source>
</evidence>
<dbReference type="PANTHER" id="PTHR43464">
    <property type="entry name" value="METHYLTRANSFERASE"/>
    <property type="match status" value="1"/>
</dbReference>
<keyword evidence="3" id="KW-0949">S-adenosyl-L-methionine</keyword>
<organism evidence="5 6">
    <name type="scientific">Actinoplanes friuliensis DSM 7358</name>
    <dbReference type="NCBI Taxonomy" id="1246995"/>
    <lineage>
        <taxon>Bacteria</taxon>
        <taxon>Bacillati</taxon>
        <taxon>Actinomycetota</taxon>
        <taxon>Actinomycetes</taxon>
        <taxon>Micromonosporales</taxon>
        <taxon>Micromonosporaceae</taxon>
        <taxon>Actinoplanes</taxon>
    </lineage>
</organism>
<sequence length="218" mass="22950">MSEDTDRLSAASLAAGDPTGWFEHLYAEAGAGTAEVPWDSPRPSKLLVEWVQRGLVAGGGRTALVVGCGLGRDAEFLSGLGFTVTAFDISETAVRTARERHPDSRVEYGVADLLDPPPQWRGAFDLVVESNNVQALPGPVREKAIANVGPLVAPGGTLLVLAAAATSSDGDGPPWPLTREEIDAFATPGLTEVGIEHLPDAGDTLVSRWRAEFRAQTP</sequence>
<dbReference type="GO" id="GO:0032259">
    <property type="term" value="P:methylation"/>
    <property type="evidence" value="ECO:0007669"/>
    <property type="project" value="UniProtKB-KW"/>
</dbReference>
<dbReference type="Gene3D" id="3.40.50.150">
    <property type="entry name" value="Vaccinia Virus protein VP39"/>
    <property type="match status" value="1"/>
</dbReference>
<dbReference type="OrthoDB" id="189743at2"/>
<dbReference type="KEGG" id="afs:AFR_21230"/>
<dbReference type="AlphaFoldDB" id="U5VZV7"/>
<dbReference type="CDD" id="cd02440">
    <property type="entry name" value="AdoMet_MTases"/>
    <property type="match status" value="1"/>
</dbReference>
<dbReference type="PATRIC" id="fig|1246995.3.peg.4305"/>
<dbReference type="RefSeq" id="WP_023362890.1">
    <property type="nucleotide sequence ID" value="NC_022657.1"/>
</dbReference>
<keyword evidence="6" id="KW-1185">Reference proteome</keyword>
<dbReference type="STRING" id="1246995.AFR_21230"/>
<dbReference type="InterPro" id="IPR008854">
    <property type="entry name" value="TPMT"/>
</dbReference>
<dbReference type="SUPFAM" id="SSF53335">
    <property type="entry name" value="S-adenosyl-L-methionine-dependent methyltransferases"/>
    <property type="match status" value="1"/>
</dbReference>
<dbReference type="InterPro" id="IPR029063">
    <property type="entry name" value="SAM-dependent_MTases_sf"/>
</dbReference>
<dbReference type="Pfam" id="PF13649">
    <property type="entry name" value="Methyltransf_25"/>
    <property type="match status" value="1"/>
</dbReference>
<proteinExistence type="predicted"/>
<dbReference type="Proteomes" id="UP000017746">
    <property type="component" value="Chromosome"/>
</dbReference>
<name>U5VZV7_9ACTN</name>
<dbReference type="eggNOG" id="COG2227">
    <property type="taxonomic scope" value="Bacteria"/>
</dbReference>
<reference evidence="5 6" key="1">
    <citation type="journal article" date="2014" name="J. Biotechnol.">
        <title>Complete genome sequence of the actinobacterium Actinoplanes friuliensis HAG 010964, producer of the lipopeptide antibiotic friulimycin.</title>
        <authorList>
            <person name="Ruckert C."/>
            <person name="Szczepanowski R."/>
            <person name="Albersmeier A."/>
            <person name="Goesmann A."/>
            <person name="Fischer N."/>
            <person name="Steinkamper A."/>
            <person name="Puhler A."/>
            <person name="Biener R."/>
            <person name="Schwartz D."/>
            <person name="Kalinowski J."/>
        </authorList>
    </citation>
    <scope>NUCLEOTIDE SEQUENCE [LARGE SCALE GENOMIC DNA]</scope>
    <source>
        <strain evidence="5 6">DSM 7358</strain>
    </source>
</reference>
<dbReference type="PANTHER" id="PTHR43464:SF19">
    <property type="entry name" value="UBIQUINONE BIOSYNTHESIS O-METHYLTRANSFERASE, MITOCHONDRIAL"/>
    <property type="match status" value="1"/>
</dbReference>
<keyword evidence="2 5" id="KW-0808">Transferase</keyword>
<gene>
    <name evidence="5" type="ORF">AFR_21230</name>
</gene>
<evidence type="ECO:0000256" key="1">
    <source>
        <dbReference type="ARBA" id="ARBA00022603"/>
    </source>
</evidence>
<accession>U5VZV7</accession>
<dbReference type="InterPro" id="IPR041698">
    <property type="entry name" value="Methyltransf_25"/>
</dbReference>